<evidence type="ECO:0000256" key="4">
    <source>
        <dbReference type="ARBA" id="ARBA00023002"/>
    </source>
</evidence>
<gene>
    <name evidence="8" type="ORF">AYBTSS11_LOCUS500</name>
</gene>
<dbReference type="AlphaFoldDB" id="A0AA86RSY4"/>
<keyword evidence="5 6" id="KW-0408">Iron</keyword>
<organism evidence="8 9">
    <name type="scientific">Sphenostylis stenocarpa</name>
    <dbReference type="NCBI Taxonomy" id="92480"/>
    <lineage>
        <taxon>Eukaryota</taxon>
        <taxon>Viridiplantae</taxon>
        <taxon>Streptophyta</taxon>
        <taxon>Embryophyta</taxon>
        <taxon>Tracheophyta</taxon>
        <taxon>Spermatophyta</taxon>
        <taxon>Magnoliopsida</taxon>
        <taxon>eudicotyledons</taxon>
        <taxon>Gunneridae</taxon>
        <taxon>Pentapetalae</taxon>
        <taxon>rosids</taxon>
        <taxon>fabids</taxon>
        <taxon>Fabales</taxon>
        <taxon>Fabaceae</taxon>
        <taxon>Papilionoideae</taxon>
        <taxon>50 kb inversion clade</taxon>
        <taxon>NPAAA clade</taxon>
        <taxon>indigoferoid/millettioid clade</taxon>
        <taxon>Phaseoleae</taxon>
        <taxon>Sphenostylis</taxon>
    </lineage>
</organism>
<keyword evidence="3 6" id="KW-0479">Metal-binding</keyword>
<dbReference type="InterPro" id="IPR026992">
    <property type="entry name" value="DIOX_N"/>
</dbReference>
<evidence type="ECO:0000256" key="6">
    <source>
        <dbReference type="RuleBase" id="RU003682"/>
    </source>
</evidence>
<dbReference type="PROSITE" id="PS51471">
    <property type="entry name" value="FE2OG_OXY"/>
    <property type="match status" value="1"/>
</dbReference>
<evidence type="ECO:0000256" key="2">
    <source>
        <dbReference type="ARBA" id="ARBA00008056"/>
    </source>
</evidence>
<dbReference type="Gene3D" id="2.60.120.330">
    <property type="entry name" value="B-lactam Antibiotic, Isopenicillin N Synthase, Chain"/>
    <property type="match status" value="1"/>
</dbReference>
<evidence type="ECO:0000256" key="3">
    <source>
        <dbReference type="ARBA" id="ARBA00022723"/>
    </source>
</evidence>
<evidence type="ECO:0000313" key="8">
    <source>
        <dbReference type="EMBL" id="CAJ1795752.1"/>
    </source>
</evidence>
<evidence type="ECO:0000256" key="5">
    <source>
        <dbReference type="ARBA" id="ARBA00023004"/>
    </source>
</evidence>
<dbReference type="FunFam" id="2.60.120.330:FF:000005">
    <property type="entry name" value="1-aminocyclopropane-1-carboxylate oxidase homolog 1"/>
    <property type="match status" value="1"/>
</dbReference>
<dbReference type="Pfam" id="PF03171">
    <property type="entry name" value="2OG-FeII_Oxy"/>
    <property type="match status" value="1"/>
</dbReference>
<evidence type="ECO:0000256" key="1">
    <source>
        <dbReference type="ARBA" id="ARBA00001962"/>
    </source>
</evidence>
<proteinExistence type="inferred from homology"/>
<dbReference type="Pfam" id="PF14226">
    <property type="entry name" value="DIOX_N"/>
    <property type="match status" value="1"/>
</dbReference>
<name>A0AA86RSY4_9FABA</name>
<evidence type="ECO:0000259" key="7">
    <source>
        <dbReference type="PROSITE" id="PS51471"/>
    </source>
</evidence>
<feature type="domain" description="Fe2OG dioxygenase" evidence="7">
    <location>
        <begin position="238"/>
        <end position="340"/>
    </location>
</feature>
<comment type="cofactor">
    <cofactor evidence="1">
        <name>Fe cation</name>
        <dbReference type="ChEBI" id="CHEBI:24875"/>
    </cofactor>
</comment>
<dbReference type="InterPro" id="IPR027443">
    <property type="entry name" value="IPNS-like_sf"/>
</dbReference>
<dbReference type="PANTHER" id="PTHR10209">
    <property type="entry name" value="OXIDOREDUCTASE, 2OG-FE II OXYGENASE FAMILY PROTEIN"/>
    <property type="match status" value="1"/>
</dbReference>
<keyword evidence="9" id="KW-1185">Reference proteome</keyword>
<evidence type="ECO:0000313" key="9">
    <source>
        <dbReference type="Proteomes" id="UP001189624"/>
    </source>
</evidence>
<dbReference type="Proteomes" id="UP001189624">
    <property type="component" value="Chromosome 1"/>
</dbReference>
<dbReference type="GO" id="GO:0046872">
    <property type="term" value="F:metal ion binding"/>
    <property type="evidence" value="ECO:0007669"/>
    <property type="project" value="UniProtKB-KW"/>
</dbReference>
<dbReference type="EMBL" id="OY731398">
    <property type="protein sequence ID" value="CAJ1795752.1"/>
    <property type="molecule type" value="Genomic_DNA"/>
</dbReference>
<dbReference type="Gramene" id="rna-AYBTSS11_LOCUS500">
    <property type="protein sequence ID" value="CAJ1795752.1"/>
    <property type="gene ID" value="gene-AYBTSS11_LOCUS500"/>
</dbReference>
<dbReference type="InterPro" id="IPR005123">
    <property type="entry name" value="Oxoglu/Fe-dep_dioxygenase_dom"/>
</dbReference>
<comment type="similarity">
    <text evidence="2 6">Belongs to the iron/ascorbate-dependent oxidoreductase family.</text>
</comment>
<sequence>MLHNFLMDDRYFAYNKVSFKVQNMVVKSTNQTQETIDSSYDRNAELKAFDDSKAGVKGLVESGVTKIPHIFHSHTIVESPATDSNLSIPIIDLKDIHSDPSMLSEVVGKIQSACHEWGFFQVINHGIPISLLDEMIDGIRRFHEQDAEVRKELYSRDFKRKVLYYSNLRLYSGHPVNWRDTIGFAVAGDPPKPAEIPSVCRDIVIEYSKKIRNLGFTIFELLSQALGLDPFYLKEMNCGEGVFIAGHCYPACPEPELTMGATKHTDSNFMTLLLQDQLGGLQVLHQNQWVNVPPLHGALIVNIGDILQLITNDRFVSVNHRVLSKKKGPRISVASFFVKSQDPNEGEAKVYGPIKELVSEENPAMYRDTTIKDYLAHYYAKGLDGNSSLDHFRL</sequence>
<keyword evidence="4 6" id="KW-0560">Oxidoreductase</keyword>
<accession>A0AA86RSY4</accession>
<dbReference type="SUPFAM" id="SSF51197">
    <property type="entry name" value="Clavaminate synthase-like"/>
    <property type="match status" value="1"/>
</dbReference>
<dbReference type="InterPro" id="IPR044861">
    <property type="entry name" value="IPNS-like_FE2OG_OXY"/>
</dbReference>
<reference evidence="8" key="1">
    <citation type="submission" date="2023-10" db="EMBL/GenBank/DDBJ databases">
        <authorList>
            <person name="Domelevo Entfellner J.-B."/>
        </authorList>
    </citation>
    <scope>NUCLEOTIDE SEQUENCE</scope>
</reference>
<dbReference type="GO" id="GO:0051213">
    <property type="term" value="F:dioxygenase activity"/>
    <property type="evidence" value="ECO:0007669"/>
    <property type="project" value="UniProtKB-ARBA"/>
</dbReference>
<protein>
    <recommendedName>
        <fullName evidence="7">Fe2OG dioxygenase domain-containing protein</fullName>
    </recommendedName>
</protein>
<dbReference type="PANTHER" id="PTHR10209:SF797">
    <property type="entry name" value="OXIDASE, PUTATIVE-RELATED"/>
    <property type="match status" value="1"/>
</dbReference>